<organism evidence="1 2">
    <name type="scientific">Aspergillus indologenus CBS 114.80</name>
    <dbReference type="NCBI Taxonomy" id="1450541"/>
    <lineage>
        <taxon>Eukaryota</taxon>
        <taxon>Fungi</taxon>
        <taxon>Dikarya</taxon>
        <taxon>Ascomycota</taxon>
        <taxon>Pezizomycotina</taxon>
        <taxon>Eurotiomycetes</taxon>
        <taxon>Eurotiomycetidae</taxon>
        <taxon>Eurotiales</taxon>
        <taxon>Aspergillaceae</taxon>
        <taxon>Aspergillus</taxon>
        <taxon>Aspergillus subgen. Circumdati</taxon>
    </lineage>
</organism>
<dbReference type="SUPFAM" id="SSF56112">
    <property type="entry name" value="Protein kinase-like (PK-like)"/>
    <property type="match status" value="1"/>
</dbReference>
<gene>
    <name evidence="1" type="ORF">BP00DRAFT_440275</name>
</gene>
<dbReference type="Proteomes" id="UP000248817">
    <property type="component" value="Unassembled WGS sequence"/>
</dbReference>
<accession>A0A2V5HQK0</accession>
<name>A0A2V5HQK0_9EURO</name>
<evidence type="ECO:0000313" key="2">
    <source>
        <dbReference type="Proteomes" id="UP000248817"/>
    </source>
</evidence>
<dbReference type="EMBL" id="KZ825613">
    <property type="protein sequence ID" value="PYI26061.1"/>
    <property type="molecule type" value="Genomic_DNA"/>
</dbReference>
<proteinExistence type="predicted"/>
<evidence type="ECO:0000313" key="1">
    <source>
        <dbReference type="EMBL" id="PYI26061.1"/>
    </source>
</evidence>
<sequence length="219" mass="26000">MEVKPLEVESFKKLKESKYSVVFKVRFQQRTCALKVYYNCGWSKFNAPDCKVNLFISKSTVYSAWPDLYIFINNRLPPNAILFKYIPNIQLINLSNFSEQFIGKLRVILDDIHRAEVLYSNPKPCNMMVSSGDCKRNIIFPPRQEKWFKEEVEMVDYFVDALARDFEEGRLNRTVLYYYDWFHRCFLQFVGILVSFFPGREFMLRRDALRQGASSVWGQ</sequence>
<reference evidence="1 2" key="1">
    <citation type="submission" date="2018-02" db="EMBL/GenBank/DDBJ databases">
        <title>The genomes of Aspergillus section Nigri reveals drivers in fungal speciation.</title>
        <authorList>
            <consortium name="DOE Joint Genome Institute"/>
            <person name="Vesth T.C."/>
            <person name="Nybo J."/>
            <person name="Theobald S."/>
            <person name="Brandl J."/>
            <person name="Frisvad J.C."/>
            <person name="Nielsen K.F."/>
            <person name="Lyhne E.K."/>
            <person name="Kogle M.E."/>
            <person name="Kuo A."/>
            <person name="Riley R."/>
            <person name="Clum A."/>
            <person name="Nolan M."/>
            <person name="Lipzen A."/>
            <person name="Salamov A."/>
            <person name="Henrissat B."/>
            <person name="Wiebenga A."/>
            <person name="De vries R.P."/>
            <person name="Grigoriev I.V."/>
            <person name="Mortensen U.H."/>
            <person name="Andersen M.R."/>
            <person name="Baker S.E."/>
        </authorList>
    </citation>
    <scope>NUCLEOTIDE SEQUENCE [LARGE SCALE GENOMIC DNA]</scope>
    <source>
        <strain evidence="1 2">CBS 114.80</strain>
    </source>
</reference>
<dbReference type="AlphaFoldDB" id="A0A2V5HQK0"/>
<evidence type="ECO:0008006" key="3">
    <source>
        <dbReference type="Google" id="ProtNLM"/>
    </source>
</evidence>
<protein>
    <recommendedName>
        <fullName evidence="3">Protein kinase domain-containing protein</fullName>
    </recommendedName>
</protein>
<keyword evidence="2" id="KW-1185">Reference proteome</keyword>
<dbReference type="InterPro" id="IPR011009">
    <property type="entry name" value="Kinase-like_dom_sf"/>
</dbReference>